<dbReference type="PATRIC" id="fig|582680.7.peg.1558"/>
<feature type="region of interest" description="Disordered" evidence="1">
    <location>
        <begin position="1"/>
        <end position="44"/>
    </location>
</feature>
<dbReference type="RefSeq" id="WP_052674249.1">
    <property type="nucleotide sequence ID" value="NZ_JYIT01000071.1"/>
</dbReference>
<feature type="transmembrane region" description="Helical" evidence="2">
    <location>
        <begin position="48"/>
        <end position="67"/>
    </location>
</feature>
<keyword evidence="2" id="KW-0472">Membrane</keyword>
<evidence type="ECO:0008006" key="5">
    <source>
        <dbReference type="Google" id="ProtNLM"/>
    </source>
</evidence>
<feature type="compositionally biased region" description="Low complexity" evidence="1">
    <location>
        <begin position="25"/>
        <end position="44"/>
    </location>
</feature>
<organism evidence="3 4">
    <name type="scientific">Microbacterium azadirachtae</name>
    <dbReference type="NCBI Taxonomy" id="582680"/>
    <lineage>
        <taxon>Bacteria</taxon>
        <taxon>Bacillati</taxon>
        <taxon>Actinomycetota</taxon>
        <taxon>Actinomycetes</taxon>
        <taxon>Micrococcales</taxon>
        <taxon>Microbacteriaceae</taxon>
        <taxon>Microbacterium</taxon>
    </lineage>
</organism>
<dbReference type="AlphaFoldDB" id="A0A0F0KW48"/>
<comment type="caution">
    <text evidence="3">The sequence shown here is derived from an EMBL/GenBank/DDBJ whole genome shotgun (WGS) entry which is preliminary data.</text>
</comment>
<accession>A0A0F0KW48</accession>
<feature type="region of interest" description="Disordered" evidence="1">
    <location>
        <begin position="275"/>
        <end position="303"/>
    </location>
</feature>
<dbReference type="OrthoDB" id="4941235at2"/>
<feature type="compositionally biased region" description="Pro residues" evidence="1">
    <location>
        <begin position="1"/>
        <end position="10"/>
    </location>
</feature>
<evidence type="ECO:0000256" key="2">
    <source>
        <dbReference type="SAM" id="Phobius"/>
    </source>
</evidence>
<protein>
    <recommendedName>
        <fullName evidence="5">Adhesin domain-containing protein</fullName>
    </recommendedName>
</protein>
<dbReference type="Proteomes" id="UP000033448">
    <property type="component" value="Unassembled WGS sequence"/>
</dbReference>
<evidence type="ECO:0000313" key="3">
    <source>
        <dbReference type="EMBL" id="KJL25147.1"/>
    </source>
</evidence>
<proteinExistence type="predicted"/>
<sequence>MTNLTPPRPGTDPSGTAHADPDVLTATTEPTGAPNPAPAAGARPPQGALLAITIAAAIIGGGALVVAGGTSAFAAMQQVATGDGADSRSTTADVRGVTTLKIDVGRGAATVRFSDVTDATMSVTGDGGGDWTMRRDGDVLRVDRPNTPFGWWIGSWFGTDPRMTLTLPRELEGELTGDLTLNAGSLTTEGRFETLSTTVNAGSLTVDGGAASVTTRVNAGSAELRLDDVTTADLSLSAGDLNATIGGSQPDLIRLDVSAGTMDVTVPSGRYDLSKDTSAGSLEARIQTDPSSPHRIRSSVSAGSVVIREGS</sequence>
<gene>
    <name evidence="3" type="ORF">RL72_01518</name>
</gene>
<reference evidence="3 4" key="1">
    <citation type="submission" date="2015-02" db="EMBL/GenBank/DDBJ databases">
        <title>Draft genome sequences of ten Microbacterium spp. with emphasis on heavy metal contaminated environments.</title>
        <authorList>
            <person name="Corretto E."/>
        </authorList>
    </citation>
    <scope>NUCLEOTIDE SEQUENCE [LARGE SCALE GENOMIC DNA]</scope>
    <source>
        <strain evidence="3 4">DSM 23848</strain>
    </source>
</reference>
<evidence type="ECO:0000256" key="1">
    <source>
        <dbReference type="SAM" id="MobiDB-lite"/>
    </source>
</evidence>
<dbReference type="EMBL" id="JYIT01000071">
    <property type="protein sequence ID" value="KJL25147.1"/>
    <property type="molecule type" value="Genomic_DNA"/>
</dbReference>
<keyword evidence="2" id="KW-0812">Transmembrane</keyword>
<keyword evidence="4" id="KW-1185">Reference proteome</keyword>
<keyword evidence="2" id="KW-1133">Transmembrane helix</keyword>
<name>A0A0F0KW48_9MICO</name>
<evidence type="ECO:0000313" key="4">
    <source>
        <dbReference type="Proteomes" id="UP000033448"/>
    </source>
</evidence>